<evidence type="ECO:0000256" key="1">
    <source>
        <dbReference type="SAM" id="Phobius"/>
    </source>
</evidence>
<feature type="transmembrane region" description="Helical" evidence="1">
    <location>
        <begin position="20"/>
        <end position="40"/>
    </location>
</feature>
<keyword evidence="1" id="KW-1133">Transmembrane helix</keyword>
<keyword evidence="1" id="KW-0472">Membrane</keyword>
<dbReference type="Proteomes" id="UP000317344">
    <property type="component" value="Chromosome"/>
</dbReference>
<keyword evidence="3" id="KW-1185">Reference proteome</keyword>
<name>A0A516X0H7_9ACTN</name>
<dbReference type="KEGG" id="toy:FO059_03600"/>
<feature type="transmembrane region" description="Helical" evidence="1">
    <location>
        <begin position="63"/>
        <end position="87"/>
    </location>
</feature>
<organism evidence="2 3">
    <name type="scientific">Tomitella fengzijianii</name>
    <dbReference type="NCBI Taxonomy" id="2597660"/>
    <lineage>
        <taxon>Bacteria</taxon>
        <taxon>Bacillati</taxon>
        <taxon>Actinomycetota</taxon>
        <taxon>Actinomycetes</taxon>
        <taxon>Mycobacteriales</taxon>
        <taxon>Tomitella</taxon>
    </lineage>
</organism>
<evidence type="ECO:0000313" key="3">
    <source>
        <dbReference type="Proteomes" id="UP000317344"/>
    </source>
</evidence>
<evidence type="ECO:0008006" key="4">
    <source>
        <dbReference type="Google" id="ProtNLM"/>
    </source>
</evidence>
<dbReference type="EMBL" id="CP041765">
    <property type="protein sequence ID" value="QDQ96589.1"/>
    <property type="molecule type" value="Genomic_DNA"/>
</dbReference>
<dbReference type="RefSeq" id="WP_143906429.1">
    <property type="nucleotide sequence ID" value="NZ_CP041765.1"/>
</dbReference>
<protein>
    <recommendedName>
        <fullName evidence="4">Alkaline shock response membrane anchor protein AmaP</fullName>
    </recommendedName>
</protein>
<keyword evidence="1" id="KW-0812">Transmembrane</keyword>
<sequence length="201" mass="20459">MTGRRSPGRALEAVARAVTALVGAASTAAGAYGIALWAGLDLSAAWSIHLDRRWYYFAPAQSWWPWALLAAGALALVTGAAILVAYLRPRRARRITLGSSPLGRAAVEPSALCSAVSGEFAAIAGVENASATARASGGGTVITVAVRAAADSDPDEIRRGAAGAADHLAATLGSSAPRLRVLLELSKPQRPPTGQPGRVSG</sequence>
<gene>
    <name evidence="2" type="ORF">FO059_03600</name>
</gene>
<evidence type="ECO:0000313" key="2">
    <source>
        <dbReference type="EMBL" id="QDQ96589.1"/>
    </source>
</evidence>
<proteinExistence type="predicted"/>
<reference evidence="2 3" key="2">
    <citation type="submission" date="2019-07" db="EMBL/GenBank/DDBJ databases">
        <authorList>
            <person name="Huang Y."/>
        </authorList>
    </citation>
    <scope>NUCLEOTIDE SEQUENCE [LARGE SCALE GENOMIC DNA]</scope>
    <source>
        <strain evidence="2 3">HY188</strain>
    </source>
</reference>
<dbReference type="AlphaFoldDB" id="A0A516X0H7"/>
<reference evidence="2 3" key="1">
    <citation type="submission" date="2019-07" db="EMBL/GenBank/DDBJ databases">
        <title>Tomitella cavernea sp. nov., an actinomycete isolated from soil.</title>
        <authorList>
            <person name="Cheng J."/>
        </authorList>
    </citation>
    <scope>NUCLEOTIDE SEQUENCE [LARGE SCALE GENOMIC DNA]</scope>
    <source>
        <strain evidence="2 3">HY188</strain>
    </source>
</reference>
<accession>A0A516X0H7</accession>